<name>A0AAD1UF71_EUPCR</name>
<feature type="transmembrane region" description="Helical" evidence="1">
    <location>
        <begin position="91"/>
        <end position="112"/>
    </location>
</feature>
<keyword evidence="3" id="KW-1185">Reference proteome</keyword>
<dbReference type="Proteomes" id="UP001295684">
    <property type="component" value="Unassembled WGS sequence"/>
</dbReference>
<dbReference type="SUPFAM" id="SSF57850">
    <property type="entry name" value="RING/U-box"/>
    <property type="match status" value="1"/>
</dbReference>
<evidence type="ECO:0008006" key="4">
    <source>
        <dbReference type="Google" id="ProtNLM"/>
    </source>
</evidence>
<feature type="transmembrane region" description="Helical" evidence="1">
    <location>
        <begin position="124"/>
        <end position="149"/>
    </location>
</feature>
<feature type="transmembrane region" description="Helical" evidence="1">
    <location>
        <begin position="161"/>
        <end position="187"/>
    </location>
</feature>
<feature type="transmembrane region" description="Helical" evidence="1">
    <location>
        <begin position="12"/>
        <end position="38"/>
    </location>
</feature>
<gene>
    <name evidence="2" type="ORF">ECRASSUSDP1_LOCUS8982</name>
</gene>
<dbReference type="InterPro" id="IPR013083">
    <property type="entry name" value="Znf_RING/FYVE/PHD"/>
</dbReference>
<keyword evidence="1" id="KW-0472">Membrane</keyword>
<dbReference type="EMBL" id="CAMPGE010008811">
    <property type="protein sequence ID" value="CAI2367694.1"/>
    <property type="molecule type" value="Genomic_DNA"/>
</dbReference>
<evidence type="ECO:0000256" key="1">
    <source>
        <dbReference type="SAM" id="Phobius"/>
    </source>
</evidence>
<feature type="transmembrane region" description="Helical" evidence="1">
    <location>
        <begin position="199"/>
        <end position="220"/>
    </location>
</feature>
<dbReference type="AlphaFoldDB" id="A0AAD1UF71"/>
<keyword evidence="1" id="KW-0812">Transmembrane</keyword>
<feature type="transmembrane region" description="Helical" evidence="1">
    <location>
        <begin position="299"/>
        <end position="318"/>
    </location>
</feature>
<keyword evidence="1" id="KW-1133">Transmembrane helix</keyword>
<proteinExistence type="predicted"/>
<comment type="caution">
    <text evidence="2">The sequence shown here is derived from an EMBL/GenBank/DDBJ whole genome shotgun (WGS) entry which is preliminary data.</text>
</comment>
<organism evidence="2 3">
    <name type="scientific">Euplotes crassus</name>
    <dbReference type="NCBI Taxonomy" id="5936"/>
    <lineage>
        <taxon>Eukaryota</taxon>
        <taxon>Sar</taxon>
        <taxon>Alveolata</taxon>
        <taxon>Ciliophora</taxon>
        <taxon>Intramacronucleata</taxon>
        <taxon>Spirotrichea</taxon>
        <taxon>Hypotrichia</taxon>
        <taxon>Euplotida</taxon>
        <taxon>Euplotidae</taxon>
        <taxon>Moneuplotes</taxon>
    </lineage>
</organism>
<protein>
    <recommendedName>
        <fullName evidence="4">RING-type domain-containing protein</fullName>
    </recommendedName>
</protein>
<sequence length="440" mass="51684">MSCDLTKGEMFAVIYAHFMGAAFQALMVLGVVVCYSYCGNDGEGYARFSKSFGSNISHDMIDDNQEIMLNPERNLIDPEEMTIWSKFGYEILFMAANLSYYIAVFVLIFTATKTDFEDTWTCKPVGLFIYIISFIVINRDFCIIMYRMLEYGYYPPVHIPIFFYLFIICLLANDISIFGCMVILSNFKRIRELEDWKHNFIAIVLNHFFQILCIIGSFFIKPYFEFFTNNIFTVVLQNLFWLSLVLYTFIRQRRIHETKDGLKSWFEWAATLCISLHLTFTANYFYIFESGYHSTAVKVVLVVVFALIHISLISTYMIHQSYFLGSYVPYFNRYWSNELVSIHKVLVNNHLENKDNPQCQYCTNLLSEPCLEYLSEEERSKKSYKIFKKHPSTCIQTNCNQVLHPQCLQKVLPFNKNCPFCNNRLVPFVKIKNVYINVCR</sequence>
<feature type="transmembrane region" description="Helical" evidence="1">
    <location>
        <begin position="226"/>
        <end position="247"/>
    </location>
</feature>
<accession>A0AAD1UF71</accession>
<evidence type="ECO:0000313" key="3">
    <source>
        <dbReference type="Proteomes" id="UP001295684"/>
    </source>
</evidence>
<dbReference type="Gene3D" id="3.30.40.10">
    <property type="entry name" value="Zinc/RING finger domain, C3HC4 (zinc finger)"/>
    <property type="match status" value="1"/>
</dbReference>
<feature type="transmembrane region" description="Helical" evidence="1">
    <location>
        <begin position="268"/>
        <end position="287"/>
    </location>
</feature>
<reference evidence="2" key="1">
    <citation type="submission" date="2023-07" db="EMBL/GenBank/DDBJ databases">
        <authorList>
            <consortium name="AG Swart"/>
            <person name="Singh M."/>
            <person name="Singh A."/>
            <person name="Seah K."/>
            <person name="Emmerich C."/>
        </authorList>
    </citation>
    <scope>NUCLEOTIDE SEQUENCE</scope>
    <source>
        <strain evidence="2">DP1</strain>
    </source>
</reference>
<evidence type="ECO:0000313" key="2">
    <source>
        <dbReference type="EMBL" id="CAI2367694.1"/>
    </source>
</evidence>